<dbReference type="InterPro" id="IPR036291">
    <property type="entry name" value="NAD(P)-bd_dom_sf"/>
</dbReference>
<dbReference type="GO" id="GO:0000166">
    <property type="term" value="F:nucleotide binding"/>
    <property type="evidence" value="ECO:0007669"/>
    <property type="project" value="InterPro"/>
</dbReference>
<protein>
    <recommendedName>
        <fullName evidence="4">Gfo/Idh/MocA-like oxidoreductase N-terminal domain-containing protein</fullName>
    </recommendedName>
</protein>
<dbReference type="Pfam" id="PF19051">
    <property type="entry name" value="GFO_IDH_MocA_C2"/>
    <property type="match status" value="1"/>
</dbReference>
<name>X1VQ76_9ZZZZ</name>
<evidence type="ECO:0000259" key="1">
    <source>
        <dbReference type="Pfam" id="PF01408"/>
    </source>
</evidence>
<feature type="non-terminal residue" evidence="3">
    <location>
        <position position="1"/>
    </location>
</feature>
<organism evidence="3">
    <name type="scientific">marine sediment metagenome</name>
    <dbReference type="NCBI Taxonomy" id="412755"/>
    <lineage>
        <taxon>unclassified sequences</taxon>
        <taxon>metagenomes</taxon>
        <taxon>ecological metagenomes</taxon>
    </lineage>
</organism>
<evidence type="ECO:0000313" key="3">
    <source>
        <dbReference type="EMBL" id="GAJ11345.1"/>
    </source>
</evidence>
<dbReference type="PANTHER" id="PTHR43818:SF5">
    <property type="entry name" value="OXIDOREDUCTASE FAMILY PROTEIN"/>
    <property type="match status" value="1"/>
</dbReference>
<dbReference type="EMBL" id="BARW01029608">
    <property type="protein sequence ID" value="GAJ11345.1"/>
    <property type="molecule type" value="Genomic_DNA"/>
</dbReference>
<accession>X1VQ76</accession>
<proteinExistence type="predicted"/>
<dbReference type="Gene3D" id="3.30.360.10">
    <property type="entry name" value="Dihydrodipicolinate Reductase, domain 2"/>
    <property type="match status" value="1"/>
</dbReference>
<feature type="non-terminal residue" evidence="3">
    <location>
        <position position="251"/>
    </location>
</feature>
<dbReference type="Pfam" id="PF01408">
    <property type="entry name" value="GFO_IDH_MocA"/>
    <property type="match status" value="1"/>
</dbReference>
<dbReference type="SUPFAM" id="SSF51735">
    <property type="entry name" value="NAD(P)-binding Rossmann-fold domains"/>
    <property type="match status" value="1"/>
</dbReference>
<gene>
    <name evidence="3" type="ORF">S12H4_47539</name>
</gene>
<feature type="domain" description="Gfo/Idh/MocA-like oxidoreductase bacterial type C-terminal" evidence="2">
    <location>
        <begin position="119"/>
        <end position="177"/>
    </location>
</feature>
<dbReference type="AlphaFoldDB" id="X1VQ76"/>
<dbReference type="InterPro" id="IPR000683">
    <property type="entry name" value="Gfo/Idh/MocA-like_OxRdtase_N"/>
</dbReference>
<evidence type="ECO:0008006" key="4">
    <source>
        <dbReference type="Google" id="ProtNLM"/>
    </source>
</evidence>
<dbReference type="PANTHER" id="PTHR43818">
    <property type="entry name" value="BCDNA.GH03377"/>
    <property type="match status" value="1"/>
</dbReference>
<dbReference type="InterPro" id="IPR050463">
    <property type="entry name" value="Gfo/Idh/MocA_oxidrdct_glycsds"/>
</dbReference>
<comment type="caution">
    <text evidence="3">The sequence shown here is derived from an EMBL/GenBank/DDBJ whole genome shotgun (WGS) entry which is preliminary data.</text>
</comment>
<dbReference type="InterPro" id="IPR043906">
    <property type="entry name" value="Gfo/Idh/MocA_OxRdtase_bact_C"/>
</dbReference>
<dbReference type="Gene3D" id="3.40.50.720">
    <property type="entry name" value="NAD(P)-binding Rossmann-like Domain"/>
    <property type="match status" value="1"/>
</dbReference>
<sequence length="251" mass="28436">DRNEKVDGYNDYRRMLEDKSLDVVCIATPDHWHVPLAAFSVIAGKDVYVEKPLSHTISEGRLLVSLARKHGRIIQHGTQARSSEGLMDAVEYMQSGKLGKIRMAKAINSQLRGPIGSVPDSEAPAHVNYDLWLGPAPKRPFNRNRFHYKWHWFWAYGTGDTGNDGIHQIDIARWGLGVKLPKAVSCSGGQLFYNDDHETPDTQVATFEYDDVYLMYEMRLWTPYPLEGHDNGNIFYGDKGTVSIGRKGWQV</sequence>
<evidence type="ECO:0000259" key="2">
    <source>
        <dbReference type="Pfam" id="PF19051"/>
    </source>
</evidence>
<feature type="domain" description="Gfo/Idh/MocA-like oxidoreductase N-terminal" evidence="1">
    <location>
        <begin position="5"/>
        <end position="77"/>
    </location>
</feature>
<reference evidence="3" key="1">
    <citation type="journal article" date="2014" name="Front. Microbiol.">
        <title>High frequency of phylogenetically diverse reductive dehalogenase-homologous genes in deep subseafloor sedimentary metagenomes.</title>
        <authorList>
            <person name="Kawai M."/>
            <person name="Futagami T."/>
            <person name="Toyoda A."/>
            <person name="Takaki Y."/>
            <person name="Nishi S."/>
            <person name="Hori S."/>
            <person name="Arai W."/>
            <person name="Tsubouchi T."/>
            <person name="Morono Y."/>
            <person name="Uchiyama I."/>
            <person name="Ito T."/>
            <person name="Fujiyama A."/>
            <person name="Inagaki F."/>
            <person name="Takami H."/>
        </authorList>
    </citation>
    <scope>NUCLEOTIDE SEQUENCE</scope>
    <source>
        <strain evidence="3">Expedition CK06-06</strain>
    </source>
</reference>
<dbReference type="SUPFAM" id="SSF55347">
    <property type="entry name" value="Glyceraldehyde-3-phosphate dehydrogenase-like, C-terminal domain"/>
    <property type="match status" value="1"/>
</dbReference>